<dbReference type="InterPro" id="IPR020904">
    <property type="entry name" value="Sc_DH/Rdtase_CS"/>
</dbReference>
<evidence type="ECO:0000313" key="4">
    <source>
        <dbReference type="EMBL" id="AML51901.1"/>
    </source>
</evidence>
<dbReference type="PRINTS" id="PR00081">
    <property type="entry name" value="GDHRDH"/>
</dbReference>
<proteinExistence type="inferred from homology"/>
<name>A0A126V0P0_9RHOB</name>
<dbReference type="InterPro" id="IPR050259">
    <property type="entry name" value="SDR"/>
</dbReference>
<keyword evidence="5" id="KW-1185">Reference proteome</keyword>
<dbReference type="Pfam" id="PF00106">
    <property type="entry name" value="adh_short"/>
    <property type="match status" value="1"/>
</dbReference>
<dbReference type="GO" id="GO:0016491">
    <property type="term" value="F:oxidoreductase activity"/>
    <property type="evidence" value="ECO:0007669"/>
    <property type="project" value="UniProtKB-KW"/>
</dbReference>
<dbReference type="FunFam" id="3.40.50.720:FF:000173">
    <property type="entry name" value="3-oxoacyl-[acyl-carrier protein] reductase"/>
    <property type="match status" value="1"/>
</dbReference>
<sequence>MIGDKQDTVIVTGAAKGLGLAISKTLIDAGYLVVGIGRTISPEFDAFPKRASRFIEFDLMKVNEIQDLVNRILDPLDAPPYGLVNNAGTGLDGLLATQHSTDISRVLTLNLEAPMTLTKYVVRHMLKARRGRIVNISSIIARTGFSGLAVYGASKAGIEGFTRSLSREVGRAGITVNCVAPGYMLTDMTKGLSGSKLESIIRRAPLGLPETQHAAHAVRYLLEPSAEKTTGTIITVDGGATA</sequence>
<comment type="similarity">
    <text evidence="1 3">Belongs to the short-chain dehydrogenases/reductases (SDR) family.</text>
</comment>
<dbReference type="PRINTS" id="PR00080">
    <property type="entry name" value="SDRFAMILY"/>
</dbReference>
<protein>
    <submittedName>
        <fullName evidence="4">3-oxoacyl-ACP reductase</fullName>
    </submittedName>
</protein>
<dbReference type="PROSITE" id="PS00061">
    <property type="entry name" value="ADH_SHORT"/>
    <property type="match status" value="1"/>
</dbReference>
<dbReference type="RefSeq" id="WP_038999881.1">
    <property type="nucleotide sequence ID" value="NZ_CP014327.1"/>
</dbReference>
<dbReference type="SUPFAM" id="SSF51735">
    <property type="entry name" value="NAD(P)-binding Rossmann-fold domains"/>
    <property type="match status" value="1"/>
</dbReference>
<keyword evidence="2" id="KW-0560">Oxidoreductase</keyword>
<dbReference type="KEGG" id="hat:RC74_12060"/>
<gene>
    <name evidence="4" type="ORF">RC74_12060</name>
</gene>
<evidence type="ECO:0000313" key="5">
    <source>
        <dbReference type="Proteomes" id="UP000070371"/>
    </source>
</evidence>
<evidence type="ECO:0000256" key="2">
    <source>
        <dbReference type="ARBA" id="ARBA00023002"/>
    </source>
</evidence>
<dbReference type="GO" id="GO:0032787">
    <property type="term" value="P:monocarboxylic acid metabolic process"/>
    <property type="evidence" value="ECO:0007669"/>
    <property type="project" value="UniProtKB-ARBA"/>
</dbReference>
<dbReference type="InterPro" id="IPR036291">
    <property type="entry name" value="NAD(P)-bd_dom_sf"/>
</dbReference>
<dbReference type="Gene3D" id="3.40.50.720">
    <property type="entry name" value="NAD(P)-binding Rossmann-like Domain"/>
    <property type="match status" value="1"/>
</dbReference>
<evidence type="ECO:0000256" key="3">
    <source>
        <dbReference type="RuleBase" id="RU000363"/>
    </source>
</evidence>
<organism evidence="4 5">
    <name type="scientific">Falsihalocynthiibacter arcticus</name>
    <dbReference type="NCBI Taxonomy" id="1579316"/>
    <lineage>
        <taxon>Bacteria</taxon>
        <taxon>Pseudomonadati</taxon>
        <taxon>Pseudomonadota</taxon>
        <taxon>Alphaproteobacteria</taxon>
        <taxon>Rhodobacterales</taxon>
        <taxon>Roseobacteraceae</taxon>
        <taxon>Falsihalocynthiibacter</taxon>
    </lineage>
</organism>
<evidence type="ECO:0000256" key="1">
    <source>
        <dbReference type="ARBA" id="ARBA00006484"/>
    </source>
</evidence>
<dbReference type="STRING" id="1579316.RC74_12060"/>
<dbReference type="EMBL" id="CP014327">
    <property type="protein sequence ID" value="AML51901.1"/>
    <property type="molecule type" value="Genomic_DNA"/>
</dbReference>
<dbReference type="PANTHER" id="PTHR42879">
    <property type="entry name" value="3-OXOACYL-(ACYL-CARRIER-PROTEIN) REDUCTASE"/>
    <property type="match status" value="1"/>
</dbReference>
<dbReference type="OrthoDB" id="9804774at2"/>
<dbReference type="Proteomes" id="UP000070371">
    <property type="component" value="Chromosome"/>
</dbReference>
<reference evidence="4" key="1">
    <citation type="submission" date="2016-02" db="EMBL/GenBank/DDBJ databases">
        <title>Complete genome sequence of Halocynthiibacter arcticus PAMC 20958t from arctic marine sediment.</title>
        <authorList>
            <person name="Lee Y.M."/>
            <person name="Baek K."/>
            <person name="Lee H.K."/>
            <person name="Shin S.C."/>
        </authorList>
    </citation>
    <scope>NUCLEOTIDE SEQUENCE [LARGE SCALE GENOMIC DNA]</scope>
    <source>
        <strain evidence="4">PAMC 20958</strain>
    </source>
</reference>
<dbReference type="AlphaFoldDB" id="A0A126V0P0"/>
<dbReference type="InterPro" id="IPR002347">
    <property type="entry name" value="SDR_fam"/>
</dbReference>
<dbReference type="PANTHER" id="PTHR42879:SF2">
    <property type="entry name" value="3-OXOACYL-[ACYL-CARRIER-PROTEIN] REDUCTASE FABG"/>
    <property type="match status" value="1"/>
</dbReference>
<accession>A0A126V0P0</accession>